<dbReference type="RefSeq" id="WP_378057802.1">
    <property type="nucleotide sequence ID" value="NZ_JBHSIS010000009.1"/>
</dbReference>
<keyword evidence="4" id="KW-1185">Reference proteome</keyword>
<reference evidence="4" key="1">
    <citation type="journal article" date="2019" name="Int. J. Syst. Evol. Microbiol.">
        <title>The Global Catalogue of Microorganisms (GCM) 10K type strain sequencing project: providing services to taxonomists for standard genome sequencing and annotation.</title>
        <authorList>
            <consortium name="The Broad Institute Genomics Platform"/>
            <consortium name="The Broad Institute Genome Sequencing Center for Infectious Disease"/>
            <person name="Wu L."/>
            <person name="Ma J."/>
        </authorList>
    </citation>
    <scope>NUCLEOTIDE SEQUENCE [LARGE SCALE GENOMIC DNA]</scope>
    <source>
        <strain evidence="4">ZS-22-S1</strain>
    </source>
</reference>
<evidence type="ECO:0000259" key="2">
    <source>
        <dbReference type="Pfam" id="PF13193"/>
    </source>
</evidence>
<dbReference type="Pfam" id="PF00501">
    <property type="entry name" value="AMP-binding"/>
    <property type="match status" value="1"/>
</dbReference>
<dbReference type="InterPro" id="IPR000873">
    <property type="entry name" value="AMP-dep_synth/lig_dom"/>
</dbReference>
<protein>
    <submittedName>
        <fullName evidence="3">Class I adenylate-forming enzyme family protein</fullName>
    </submittedName>
</protein>
<proteinExistence type="predicted"/>
<comment type="caution">
    <text evidence="3">The sequence shown here is derived from an EMBL/GenBank/DDBJ whole genome shotgun (WGS) entry which is preliminary data.</text>
</comment>
<dbReference type="InterPro" id="IPR045851">
    <property type="entry name" value="AMP-bd_C_sf"/>
</dbReference>
<dbReference type="InterPro" id="IPR042099">
    <property type="entry name" value="ANL_N_sf"/>
</dbReference>
<name>A0ABV9S5T8_9PSEU</name>
<dbReference type="Gene3D" id="3.40.50.12780">
    <property type="entry name" value="N-terminal domain of ligase-like"/>
    <property type="match status" value="1"/>
</dbReference>
<dbReference type="Pfam" id="PF13193">
    <property type="entry name" value="AMP-binding_C"/>
    <property type="match status" value="1"/>
</dbReference>
<gene>
    <name evidence="3" type="ORF">ACFPCV_20175</name>
</gene>
<accession>A0ABV9S5T8</accession>
<dbReference type="SUPFAM" id="SSF56801">
    <property type="entry name" value="Acetyl-CoA synthetase-like"/>
    <property type="match status" value="1"/>
</dbReference>
<dbReference type="PANTHER" id="PTHR43767">
    <property type="entry name" value="LONG-CHAIN-FATTY-ACID--COA LIGASE"/>
    <property type="match status" value="1"/>
</dbReference>
<dbReference type="InterPro" id="IPR050237">
    <property type="entry name" value="ATP-dep_AMP-bd_enzyme"/>
</dbReference>
<evidence type="ECO:0000313" key="4">
    <source>
        <dbReference type="Proteomes" id="UP001595859"/>
    </source>
</evidence>
<dbReference type="PROSITE" id="PS00455">
    <property type="entry name" value="AMP_BINDING"/>
    <property type="match status" value="1"/>
</dbReference>
<feature type="domain" description="AMP-dependent synthetase/ligase" evidence="1">
    <location>
        <begin position="8"/>
        <end position="370"/>
    </location>
</feature>
<dbReference type="EMBL" id="JBHSIS010000009">
    <property type="protein sequence ID" value="MFC4855835.1"/>
    <property type="molecule type" value="Genomic_DNA"/>
</dbReference>
<evidence type="ECO:0000259" key="1">
    <source>
        <dbReference type="Pfam" id="PF00501"/>
    </source>
</evidence>
<organism evidence="3 4">
    <name type="scientific">Actinophytocola glycyrrhizae</name>
    <dbReference type="NCBI Taxonomy" id="2044873"/>
    <lineage>
        <taxon>Bacteria</taxon>
        <taxon>Bacillati</taxon>
        <taxon>Actinomycetota</taxon>
        <taxon>Actinomycetes</taxon>
        <taxon>Pseudonocardiales</taxon>
        <taxon>Pseudonocardiaceae</taxon>
    </lineage>
</organism>
<dbReference type="PANTHER" id="PTHR43767:SF1">
    <property type="entry name" value="NONRIBOSOMAL PEPTIDE SYNTHASE PES1 (EUROFUNG)-RELATED"/>
    <property type="match status" value="1"/>
</dbReference>
<dbReference type="InterPro" id="IPR025110">
    <property type="entry name" value="AMP-bd_C"/>
</dbReference>
<feature type="domain" description="AMP-binding enzyme C-terminal" evidence="2">
    <location>
        <begin position="420"/>
        <end position="495"/>
    </location>
</feature>
<dbReference type="Gene3D" id="3.30.300.30">
    <property type="match status" value="1"/>
</dbReference>
<sequence length="516" mass="55504">MRIENLLRQNAVRRGDELAVIADSASLTWAELDRETDRLAHALIDRGHVPQERVALVLANDVQVVVAYHGLWKANLVTVGINPKLTVPEMRRILVHSGASAVICDSPVAVEAAAGAPSVRRIITVGDLDGGERFADVVASGAPEPVPETGSGTDLRSLRYTSGTTGAAKGCMATHEQQLASTANYLCEVEVPRGGPTWISMPLSLGVGASFVTTTAYLGVPLLLRRRFTPEGFVDDVERHGVVHAFLVPTMLVDLVAALPGLDPARARTLDLVGYGGAPVSWTLIRSLTERLDLRLYHAFGATEAGGFTALLTPEDHRRFLRTDVSSIVPVGRPAAFAEVKIFDERDREVAVRETGEMRIRAASVFSGYWCQPEATQKVLQDGWLRLGDMAWRDEDGYLYLADRAQGVIRSGAQNVYAGEVEAVLQSCPGVHRAAVVGVPDERYGEAVKALVQLVPGSAVTAQDVLDHCTAQLSKYKCPREVEFVDTLPVDDGGKIKRAELASSAGMALLGTKESS</sequence>
<dbReference type="InterPro" id="IPR020845">
    <property type="entry name" value="AMP-binding_CS"/>
</dbReference>
<dbReference type="Proteomes" id="UP001595859">
    <property type="component" value="Unassembled WGS sequence"/>
</dbReference>
<evidence type="ECO:0000313" key="3">
    <source>
        <dbReference type="EMBL" id="MFC4855835.1"/>
    </source>
</evidence>